<dbReference type="RefSeq" id="WP_309531457.1">
    <property type="nucleotide sequence ID" value="NZ_CP133721.1"/>
</dbReference>
<evidence type="ECO:0000313" key="3">
    <source>
        <dbReference type="Proteomes" id="UP001180481"/>
    </source>
</evidence>
<proteinExistence type="predicted"/>
<dbReference type="Proteomes" id="UP001180481">
    <property type="component" value="Chromosome"/>
</dbReference>
<dbReference type="Pfam" id="PF07766">
    <property type="entry name" value="LETM1_RBD"/>
    <property type="match status" value="1"/>
</dbReference>
<evidence type="ECO:0000313" key="2">
    <source>
        <dbReference type="EMBL" id="WMW77073.1"/>
    </source>
</evidence>
<dbReference type="NCBIfam" id="NF040639">
    <property type="entry name" value="LETM1_rel_film"/>
    <property type="match status" value="1"/>
</dbReference>
<dbReference type="EMBL" id="CP133721">
    <property type="protein sequence ID" value="WMW77073.1"/>
    <property type="molecule type" value="Genomic_DNA"/>
</dbReference>
<accession>A0ABY9R736</accession>
<dbReference type="InterPro" id="IPR033122">
    <property type="entry name" value="LETM1-like_RBD"/>
</dbReference>
<name>A0ABY9R736_9FLAO</name>
<evidence type="ECO:0000259" key="1">
    <source>
        <dbReference type="Pfam" id="PF07766"/>
    </source>
</evidence>
<feature type="domain" description="Letm1 RBD" evidence="1">
    <location>
        <begin position="342"/>
        <end position="394"/>
    </location>
</feature>
<keyword evidence="3" id="KW-1185">Reference proteome</keyword>
<protein>
    <submittedName>
        <fullName evidence="2">LETM1-related biofilm-associated protein</fullName>
    </submittedName>
</protein>
<gene>
    <name evidence="2" type="ORF">RF683_06125</name>
</gene>
<sequence length="397" mass="46067">MHINPSIPGWIAKFSQQYSEDLQLYTDDLSYFSACQQSGLIYGYVVDYHVSASIDDSHWDTVEKTKVAFLTALFCLYKLRKPTSDFTEFESELILFYTKISKSKFSFLHAILPESHVSQKLESIIDDRIQSNVNVVAKSFSHIVTNAMLFIDVLAFDRFLTNGAIELKFFKEMEQKCMTLILASLQVKKNKTTYDDLLVKLFENSLRYTKSSDELALYNVIVDTIIHDTLLQRMYLLDMAQMALWSDEIQDRDEQIYMNDLISSFNLDDYIQKNDNQLHKFILNYKNNLPFFNTNHPVKHFYNNAQDMISKLIIRNKKRLVKELSESKELVKLLGKSTATELTYEEKKKVKKQLLDICKSVPSLTIFLLPGGSLLLPLLIKFIPQLLPSSFNENLED</sequence>
<organism evidence="2 3">
    <name type="scientific">Flavobacterium nakdongensis</name>
    <dbReference type="NCBI Taxonomy" id="3073563"/>
    <lineage>
        <taxon>Bacteria</taxon>
        <taxon>Pseudomonadati</taxon>
        <taxon>Bacteroidota</taxon>
        <taxon>Flavobacteriia</taxon>
        <taxon>Flavobacteriales</taxon>
        <taxon>Flavobacteriaceae</taxon>
        <taxon>Flavobacterium</taxon>
    </lineage>
</organism>
<reference evidence="2" key="1">
    <citation type="submission" date="2023-09" db="EMBL/GenBank/DDBJ databases">
        <title>Flavobacterium sp. 20NA77.7 isolated from freshwater.</title>
        <authorList>
            <person name="Le V."/>
            <person name="Ko S.-R."/>
            <person name="Ahn C.-Y."/>
            <person name="Oh H.-M."/>
        </authorList>
    </citation>
    <scope>NUCLEOTIDE SEQUENCE</scope>
    <source>
        <strain evidence="2">20NA77.7</strain>
    </source>
</reference>